<protein>
    <recommendedName>
        <fullName evidence="3">Methyltransferase</fullName>
    </recommendedName>
</protein>
<keyword evidence="2" id="KW-1185">Reference proteome</keyword>
<name>A1K3C7_AZOSB</name>
<dbReference type="HOGENOM" id="CLU_063353_0_0_4"/>
<evidence type="ECO:0000313" key="1">
    <source>
        <dbReference type="EMBL" id="CAL93332.1"/>
    </source>
</evidence>
<dbReference type="STRING" id="62928.azo0715"/>
<dbReference type="RefSeq" id="WP_011764450.1">
    <property type="nucleotide sequence ID" value="NC_008702.1"/>
</dbReference>
<dbReference type="KEGG" id="azo:azo0715"/>
<reference evidence="1 2" key="1">
    <citation type="journal article" date="2006" name="Nat. Biotechnol.">
        <title>Complete genome of the mutualistic, N2-fixing grass endophyte Azoarcus sp. strain BH72.</title>
        <authorList>
            <person name="Krause A."/>
            <person name="Ramakumar A."/>
            <person name="Bartels D."/>
            <person name="Battistoni F."/>
            <person name="Bekel T."/>
            <person name="Boch J."/>
            <person name="Boehm M."/>
            <person name="Friedrich F."/>
            <person name="Hurek T."/>
            <person name="Krause L."/>
            <person name="Linke B."/>
            <person name="McHardy A.C."/>
            <person name="Sarkar A."/>
            <person name="Schneiker S."/>
            <person name="Syed A.A."/>
            <person name="Thauer R."/>
            <person name="Vorhoelter F.-J."/>
            <person name="Weidner S."/>
            <person name="Puehler A."/>
            <person name="Reinhold-Hurek B."/>
            <person name="Kaiser O."/>
            <person name="Goesmann A."/>
        </authorList>
    </citation>
    <scope>NUCLEOTIDE SEQUENCE [LARGE SCALE GENOMIC DNA]</scope>
    <source>
        <strain evidence="1 2">BH72</strain>
    </source>
</reference>
<accession>A1K3C7</accession>
<dbReference type="AlphaFoldDB" id="A1K3C7"/>
<dbReference type="Gene3D" id="3.40.50.150">
    <property type="entry name" value="Vaccinia Virus protein VP39"/>
    <property type="match status" value="1"/>
</dbReference>
<dbReference type="Pfam" id="PF13489">
    <property type="entry name" value="Methyltransf_23"/>
    <property type="match status" value="1"/>
</dbReference>
<dbReference type="EMBL" id="AM406670">
    <property type="protein sequence ID" value="CAL93332.1"/>
    <property type="molecule type" value="Genomic_DNA"/>
</dbReference>
<organism evidence="1 2">
    <name type="scientific">Azoarcus sp. (strain BH72)</name>
    <dbReference type="NCBI Taxonomy" id="418699"/>
    <lineage>
        <taxon>Bacteria</taxon>
        <taxon>Pseudomonadati</taxon>
        <taxon>Pseudomonadota</taxon>
        <taxon>Betaproteobacteria</taxon>
        <taxon>Rhodocyclales</taxon>
        <taxon>Zoogloeaceae</taxon>
        <taxon>Azoarcus</taxon>
    </lineage>
</organism>
<dbReference type="Proteomes" id="UP000002588">
    <property type="component" value="Chromosome"/>
</dbReference>
<evidence type="ECO:0008006" key="3">
    <source>
        <dbReference type="Google" id="ProtNLM"/>
    </source>
</evidence>
<evidence type="ECO:0000313" key="2">
    <source>
        <dbReference type="Proteomes" id="UP000002588"/>
    </source>
</evidence>
<dbReference type="InterPro" id="IPR029063">
    <property type="entry name" value="SAM-dependent_MTases_sf"/>
</dbReference>
<sequence length="234" mass="26030">MSVPPQPCPLCLAAAAPFHLREARRRMPARDYHRCPVCALVFVPAPFHLDPAAERAEYDLHRNDPADTGYRRFLGRLVTPLAAMLPAGARGLDYGCGPTPALQLLLHESGFDCATYDPHYQPDPSVLDARYDFITCTEVAEHFAAPRQEFDLLHALLAEGGVLALMTRRPDEHTDFANWHYSRDPTHIAFYAADTLRWIGRHYGMALTLADNDIALLHKRGVSATIPAPRPGAR</sequence>
<dbReference type="SUPFAM" id="SSF53335">
    <property type="entry name" value="S-adenosyl-L-methionine-dependent methyltransferases"/>
    <property type="match status" value="1"/>
</dbReference>
<dbReference type="eggNOG" id="COG2227">
    <property type="taxonomic scope" value="Bacteria"/>
</dbReference>
<proteinExistence type="predicted"/>
<gene>
    <name evidence="1" type="ordered locus">azo0715</name>
</gene>